<evidence type="ECO:0000313" key="2">
    <source>
        <dbReference type="EMBL" id="MBK1656924.1"/>
    </source>
</evidence>
<sequence length="108" mass="11205">MVPVVPRLRTAIAGGTALDKDIVRQVVGSLNDLSARAATLRDDSNLYDAGLSSFGAAELMIELEAAFGIEFPRRMLSRDTFGSIDAIAAAIAELRAAAPADAAMGAGR</sequence>
<gene>
    <name evidence="2" type="ORF">CKO45_01620</name>
</gene>
<dbReference type="RefSeq" id="WP_133218340.1">
    <property type="nucleotide sequence ID" value="NZ_NRSG01000005.1"/>
</dbReference>
<dbReference type="Proteomes" id="UP000697995">
    <property type="component" value="Unassembled WGS sequence"/>
</dbReference>
<dbReference type="Gene3D" id="1.10.1200.10">
    <property type="entry name" value="ACP-like"/>
    <property type="match status" value="1"/>
</dbReference>
<comment type="caution">
    <text evidence="2">The sequence shown here is derived from an EMBL/GenBank/DDBJ whole genome shotgun (WGS) entry which is preliminary data.</text>
</comment>
<dbReference type="NCBIfam" id="NF005480">
    <property type="entry name" value="PRK07081.1"/>
    <property type="match status" value="1"/>
</dbReference>
<protein>
    <recommendedName>
        <fullName evidence="1">Carrier domain-containing protein</fullName>
    </recommendedName>
</protein>
<organism evidence="2 3">
    <name type="scientific">Paracraurococcus ruber</name>
    <dbReference type="NCBI Taxonomy" id="77675"/>
    <lineage>
        <taxon>Bacteria</taxon>
        <taxon>Pseudomonadati</taxon>
        <taxon>Pseudomonadota</taxon>
        <taxon>Alphaproteobacteria</taxon>
        <taxon>Acetobacterales</taxon>
        <taxon>Roseomonadaceae</taxon>
        <taxon>Paracraurococcus</taxon>
    </lineage>
</organism>
<reference evidence="2 3" key="1">
    <citation type="journal article" date="2020" name="Microorganisms">
        <title>Osmotic Adaptation and Compatible Solute Biosynthesis of Phototrophic Bacteria as Revealed from Genome Analyses.</title>
        <authorList>
            <person name="Imhoff J.F."/>
            <person name="Rahn T."/>
            <person name="Kunzel S."/>
            <person name="Keller A."/>
            <person name="Neulinger S.C."/>
        </authorList>
    </citation>
    <scope>NUCLEOTIDE SEQUENCE [LARGE SCALE GENOMIC DNA]</scope>
    <source>
        <strain evidence="2 3">DSM 15382</strain>
    </source>
</reference>
<evidence type="ECO:0000259" key="1">
    <source>
        <dbReference type="PROSITE" id="PS50075"/>
    </source>
</evidence>
<dbReference type="EMBL" id="NRSG01000005">
    <property type="protein sequence ID" value="MBK1656924.1"/>
    <property type="molecule type" value="Genomic_DNA"/>
</dbReference>
<accession>A0ABS1CR53</accession>
<dbReference type="InterPro" id="IPR009081">
    <property type="entry name" value="PP-bd_ACP"/>
</dbReference>
<name>A0ABS1CR53_9PROT</name>
<dbReference type="SUPFAM" id="SSF47336">
    <property type="entry name" value="ACP-like"/>
    <property type="match status" value="1"/>
</dbReference>
<dbReference type="Pfam" id="PF00550">
    <property type="entry name" value="PP-binding"/>
    <property type="match status" value="1"/>
</dbReference>
<proteinExistence type="predicted"/>
<keyword evidence="3" id="KW-1185">Reference proteome</keyword>
<dbReference type="InterPro" id="IPR036736">
    <property type="entry name" value="ACP-like_sf"/>
</dbReference>
<dbReference type="PROSITE" id="PS50075">
    <property type="entry name" value="CARRIER"/>
    <property type="match status" value="1"/>
</dbReference>
<feature type="domain" description="Carrier" evidence="1">
    <location>
        <begin position="17"/>
        <end position="95"/>
    </location>
</feature>
<evidence type="ECO:0000313" key="3">
    <source>
        <dbReference type="Proteomes" id="UP000697995"/>
    </source>
</evidence>